<keyword evidence="7" id="KW-1185">Reference proteome</keyword>
<keyword evidence="4" id="KW-0732">Signal</keyword>
<dbReference type="PANTHER" id="PTHR43695:SF1">
    <property type="entry name" value="RHAMNOGALACTURONAN ACETYLESTERASE"/>
    <property type="match status" value="1"/>
</dbReference>
<organism evidence="6 7">
    <name type="scientific">Solirubrum puertoriconensis</name>
    <dbReference type="NCBI Taxonomy" id="1751427"/>
    <lineage>
        <taxon>Bacteria</taxon>
        <taxon>Pseudomonadati</taxon>
        <taxon>Bacteroidota</taxon>
        <taxon>Cytophagia</taxon>
        <taxon>Cytophagales</taxon>
    </lineage>
</organism>
<dbReference type="EMBL" id="LNAL01000008">
    <property type="protein sequence ID" value="KUG06952.1"/>
    <property type="molecule type" value="Genomic_DNA"/>
</dbReference>
<dbReference type="OrthoDB" id="9807041at2"/>
<dbReference type="InterPro" id="IPR013830">
    <property type="entry name" value="SGNH_hydro"/>
</dbReference>
<keyword evidence="2" id="KW-0378">Hydrolase</keyword>
<evidence type="ECO:0000256" key="1">
    <source>
        <dbReference type="ARBA" id="ARBA00008668"/>
    </source>
</evidence>
<dbReference type="RefSeq" id="WP_059072646.1">
    <property type="nucleotide sequence ID" value="NZ_LNAL01000008.1"/>
</dbReference>
<dbReference type="CDD" id="cd01821">
    <property type="entry name" value="Rhamnogalacturan_acetylesterase_like"/>
    <property type="match status" value="1"/>
</dbReference>
<evidence type="ECO:0000313" key="6">
    <source>
        <dbReference type="EMBL" id="KUG06952.1"/>
    </source>
</evidence>
<evidence type="ECO:0000256" key="2">
    <source>
        <dbReference type="ARBA" id="ARBA00022801"/>
    </source>
</evidence>
<reference evidence="6 7" key="1">
    <citation type="submission" date="2015-11" db="EMBL/GenBank/DDBJ databases">
        <title>Solirubrum puertoriconensis gen. nov. an environmental bacteria isolated in Puerto Rico.</title>
        <authorList>
            <person name="Cuebas-Irizarry M.F."/>
            <person name="Montalvo-Rodriguez R."/>
        </authorList>
    </citation>
    <scope>NUCLEOTIDE SEQUENCE [LARGE SCALE GENOMIC DNA]</scope>
    <source>
        <strain evidence="6 7">MC1A</strain>
    </source>
</reference>
<dbReference type="PANTHER" id="PTHR43695">
    <property type="entry name" value="PUTATIVE (AFU_ORTHOLOGUE AFUA_2G17250)-RELATED"/>
    <property type="match status" value="1"/>
</dbReference>
<name>A0A9X0L3X1_SOLP1</name>
<dbReference type="InterPro" id="IPR036514">
    <property type="entry name" value="SGNH_hydro_sf"/>
</dbReference>
<dbReference type="Proteomes" id="UP000054223">
    <property type="component" value="Unassembled WGS sequence"/>
</dbReference>
<evidence type="ECO:0000313" key="7">
    <source>
        <dbReference type="Proteomes" id="UP000054223"/>
    </source>
</evidence>
<feature type="chain" id="PRO_5040930268" evidence="4">
    <location>
        <begin position="27"/>
        <end position="274"/>
    </location>
</feature>
<feature type="signal peptide" evidence="4">
    <location>
        <begin position="1"/>
        <end position="26"/>
    </location>
</feature>
<proteinExistence type="inferred from homology"/>
<dbReference type="InterPro" id="IPR037459">
    <property type="entry name" value="RhgT-like"/>
</dbReference>
<dbReference type="Pfam" id="PF13472">
    <property type="entry name" value="Lipase_GDSL_2"/>
    <property type="match status" value="1"/>
</dbReference>
<comment type="similarity">
    <text evidence="1">Belongs to the 'GDSL' lipolytic enzyme family.</text>
</comment>
<dbReference type="AlphaFoldDB" id="A0A9X0L3X1"/>
<protein>
    <submittedName>
        <fullName evidence="6">GntR family transcriptional regulator</fullName>
    </submittedName>
</protein>
<sequence length="274" mass="30861">MPNPYQKLVPLSLLLLLLAAFTTAPAPPKKIKLYLIGDSTIAQKVKQTFPETGWGMPLPTYFDSTVVVDNRAMNGRSTRTFLAENRWQAVMQTLQPDDYVFIQFGHNDESEAHPDRYTSPANYRNNLIRFVQETRSKKAYPVLITPVTRRKFKNGQQQETHVAYSAATAEVAKTHKVPLIDLDKLSRELLQQFGEENSKLLFLQLAPGEHPNYPYGRDDNTHFSELGARKMAQLVIGQVQAQKLPLLAERMAKPLPKNAVPPATNKPDAQPTTP</sequence>
<feature type="region of interest" description="Disordered" evidence="3">
    <location>
        <begin position="253"/>
        <end position="274"/>
    </location>
</feature>
<evidence type="ECO:0000256" key="4">
    <source>
        <dbReference type="SAM" id="SignalP"/>
    </source>
</evidence>
<evidence type="ECO:0000259" key="5">
    <source>
        <dbReference type="Pfam" id="PF13472"/>
    </source>
</evidence>
<evidence type="ECO:0000256" key="3">
    <source>
        <dbReference type="SAM" id="MobiDB-lite"/>
    </source>
</evidence>
<dbReference type="SUPFAM" id="SSF52266">
    <property type="entry name" value="SGNH hydrolase"/>
    <property type="match status" value="1"/>
</dbReference>
<dbReference type="Gene3D" id="3.40.50.1110">
    <property type="entry name" value="SGNH hydrolase"/>
    <property type="match status" value="1"/>
</dbReference>
<comment type="caution">
    <text evidence="6">The sequence shown here is derived from an EMBL/GenBank/DDBJ whole genome shotgun (WGS) entry which is preliminary data.</text>
</comment>
<gene>
    <name evidence="6" type="ORF">ASU33_06405</name>
</gene>
<accession>A0A9X0L3X1</accession>
<dbReference type="GO" id="GO:0016788">
    <property type="term" value="F:hydrolase activity, acting on ester bonds"/>
    <property type="evidence" value="ECO:0007669"/>
    <property type="project" value="UniProtKB-ARBA"/>
</dbReference>
<feature type="domain" description="SGNH hydrolase-type esterase" evidence="5">
    <location>
        <begin position="35"/>
        <end position="229"/>
    </location>
</feature>